<protein>
    <submittedName>
        <fullName evidence="3">DUF642 domain-containing protein</fullName>
    </submittedName>
</protein>
<feature type="domain" description="DUF642" evidence="2">
    <location>
        <begin position="28"/>
        <end position="181"/>
    </location>
</feature>
<organism evidence="3 4">
    <name type="scientific">Luteolibacter luteus</name>
    <dbReference type="NCBI Taxonomy" id="2728835"/>
    <lineage>
        <taxon>Bacteria</taxon>
        <taxon>Pseudomonadati</taxon>
        <taxon>Verrucomicrobiota</taxon>
        <taxon>Verrucomicrobiia</taxon>
        <taxon>Verrucomicrobiales</taxon>
        <taxon>Verrucomicrobiaceae</taxon>
        <taxon>Luteolibacter</taxon>
    </lineage>
</organism>
<dbReference type="KEGG" id="luo:HHL09_10720"/>
<name>A0A858RHP9_9BACT</name>
<dbReference type="EMBL" id="CP051774">
    <property type="protein sequence ID" value="QJE96235.1"/>
    <property type="molecule type" value="Genomic_DNA"/>
</dbReference>
<feature type="signal peptide" evidence="1">
    <location>
        <begin position="1"/>
        <end position="26"/>
    </location>
</feature>
<proteinExistence type="predicted"/>
<dbReference type="Pfam" id="PF04862">
    <property type="entry name" value="DUF642"/>
    <property type="match status" value="1"/>
</dbReference>
<dbReference type="RefSeq" id="WP_169454636.1">
    <property type="nucleotide sequence ID" value="NZ_CP051774.1"/>
</dbReference>
<evidence type="ECO:0000256" key="1">
    <source>
        <dbReference type="SAM" id="SignalP"/>
    </source>
</evidence>
<keyword evidence="4" id="KW-1185">Reference proteome</keyword>
<dbReference type="Gene3D" id="2.60.120.260">
    <property type="entry name" value="Galactose-binding domain-like"/>
    <property type="match status" value="1"/>
</dbReference>
<dbReference type="InterPro" id="IPR006946">
    <property type="entry name" value="DGR2-like_dom"/>
</dbReference>
<accession>A0A858RHP9</accession>
<keyword evidence="1" id="KW-0732">Signal</keyword>
<feature type="chain" id="PRO_5032863395" evidence="1">
    <location>
        <begin position="27"/>
        <end position="276"/>
    </location>
</feature>
<dbReference type="Proteomes" id="UP000501812">
    <property type="component" value="Chromosome"/>
</dbReference>
<dbReference type="AlphaFoldDB" id="A0A858RHP9"/>
<sequence>MKYSPAILRPALVCLACLIPSGAADAQNLLTNPSFELGGFVDRGDGFQILPNGSTAMTGWTVINDSLAWGKFPNSAVNVHPAVPRDGTFFLDLQGDGLQNAPFGGVSQSIATTAGKKYVLRFSLGTQQDEGSPFTHGPISVSASAGATSSTFTYDPSGTGSQWQEFKLVFVAQGPSTVISLIGQSTAGGAYIGLDHTSVIEVKDPTLGIALVGGLPRLTLTGSVGSTYRIEHTDDLTASSPWPTMVDYTLATPSQDHTDPVVPINRHFYRARLISE</sequence>
<evidence type="ECO:0000259" key="2">
    <source>
        <dbReference type="Pfam" id="PF04862"/>
    </source>
</evidence>
<evidence type="ECO:0000313" key="4">
    <source>
        <dbReference type="Proteomes" id="UP000501812"/>
    </source>
</evidence>
<gene>
    <name evidence="3" type="ORF">HHL09_10720</name>
</gene>
<evidence type="ECO:0000313" key="3">
    <source>
        <dbReference type="EMBL" id="QJE96235.1"/>
    </source>
</evidence>
<reference evidence="3 4" key="1">
    <citation type="submission" date="2020-04" db="EMBL/GenBank/DDBJ databases">
        <title>Luteolibacter sp. G-1-1-1 isolated from soil.</title>
        <authorList>
            <person name="Dahal R.H."/>
        </authorList>
    </citation>
    <scope>NUCLEOTIDE SEQUENCE [LARGE SCALE GENOMIC DNA]</scope>
    <source>
        <strain evidence="3 4">G-1-1-1</strain>
    </source>
</reference>